<evidence type="ECO:0000256" key="1">
    <source>
        <dbReference type="SAM" id="SignalP"/>
    </source>
</evidence>
<dbReference type="Gene3D" id="1.25.40.920">
    <property type="entry name" value="TRAP transporter T-component"/>
    <property type="match status" value="1"/>
</dbReference>
<keyword evidence="1" id="KW-0732">Signal</keyword>
<dbReference type="PROSITE" id="PS51257">
    <property type="entry name" value="PROKAR_LIPOPROTEIN"/>
    <property type="match status" value="1"/>
</dbReference>
<feature type="chain" id="PRO_5039900830" evidence="1">
    <location>
        <begin position="27"/>
        <end position="283"/>
    </location>
</feature>
<dbReference type="Pfam" id="PF16811">
    <property type="entry name" value="TAtT"/>
    <property type="match status" value="1"/>
</dbReference>
<evidence type="ECO:0000313" key="3">
    <source>
        <dbReference type="Proteomes" id="UP001056649"/>
    </source>
</evidence>
<dbReference type="Proteomes" id="UP001056649">
    <property type="component" value="Chromosome"/>
</dbReference>
<dbReference type="InterPro" id="IPR038537">
    <property type="entry name" value="TatT_sf"/>
</dbReference>
<dbReference type="EMBL" id="CP090569">
    <property type="protein sequence ID" value="USF88223.1"/>
    <property type="molecule type" value="Genomic_DNA"/>
</dbReference>
<proteinExistence type="predicted"/>
<organism evidence="2 3">
    <name type="scientific">Candidatus Endoriftia persephonae</name>
    <dbReference type="NCBI Taxonomy" id="393765"/>
    <lineage>
        <taxon>Bacteria</taxon>
        <taxon>Pseudomonadati</taxon>
        <taxon>Pseudomonadota</taxon>
        <taxon>Gammaproteobacteria</taxon>
        <taxon>Chromatiales</taxon>
        <taxon>Sedimenticolaceae</taxon>
        <taxon>Candidatus Endoriftia</taxon>
    </lineage>
</organism>
<keyword evidence="3" id="KW-1185">Reference proteome</keyword>
<evidence type="ECO:0000313" key="2">
    <source>
        <dbReference type="EMBL" id="USF88223.1"/>
    </source>
</evidence>
<feature type="signal peptide" evidence="1">
    <location>
        <begin position="1"/>
        <end position="26"/>
    </location>
</feature>
<dbReference type="KEGG" id="eps:L0Y14_03000"/>
<dbReference type="AlphaFoldDB" id="A0A9J6ZZW6"/>
<dbReference type="RefSeq" id="WP_005963227.1">
    <property type="nucleotide sequence ID" value="NZ_CP090569.1"/>
</dbReference>
<reference evidence="2" key="1">
    <citation type="journal article" date="2022" name="Mol. Ecol. Resour.">
        <title>The complete and closed genome of the facultative generalist Candidatus Endoriftia persephone from deep-sea hydrothermal vents.</title>
        <authorList>
            <person name="de Oliveira A.L."/>
            <person name="Srivastava A."/>
            <person name="Espada-Hinojosa S."/>
            <person name="Bright M."/>
        </authorList>
    </citation>
    <scope>NUCLEOTIDE SEQUENCE</scope>
    <source>
        <strain evidence="2">Tica-EPR-9o50.N</strain>
    </source>
</reference>
<accession>A0A9J6ZZW6</accession>
<sequence length="283" mass="31198">MFKLTHWRLPLLLALLLSMLSGCASMATNSLATNLSSAMLNQSDPEIVRSGAPAYLLLLDSLITESNDDPVLLFAGARLYSAYGSGLVKDPERQKGLAQKALDYASRGLCDSQPGLCEKRSAPFSEFQAEVAQIGISDIEGLYLMATTWAGWIQAHQDDWNAVAQLPKVETLLQRVINIKPGYEQGRAQLYLGVIRSQVPPALGGNPEIGRRHFEQALKYSEGRDLIAKVEFARRYARLVFNQALHDRLLNEVIAADPQAPGLTLSNVIAQRQARELLADDYF</sequence>
<gene>
    <name evidence="2" type="ORF">L0Y14_03000</name>
</gene>
<protein>
    <submittedName>
        <fullName evidence="2">TRAP transporter TatT component family protein</fullName>
    </submittedName>
</protein>
<dbReference type="InterPro" id="IPR031823">
    <property type="entry name" value="TatT"/>
</dbReference>
<name>A0A9J6ZZW6_9GAMM</name>